<dbReference type="RefSeq" id="WP_033532130.1">
    <property type="nucleotide sequence ID" value="NZ_JAVRFJ010000004.1"/>
</dbReference>
<evidence type="ECO:0000313" key="2">
    <source>
        <dbReference type="Proteomes" id="UP001180737"/>
    </source>
</evidence>
<keyword evidence="2" id="KW-1185">Reference proteome</keyword>
<protein>
    <submittedName>
        <fullName evidence="1">Uncharacterized protein</fullName>
    </submittedName>
</protein>
<dbReference type="Proteomes" id="UP001180737">
    <property type="component" value="Unassembled WGS sequence"/>
</dbReference>
<dbReference type="EMBL" id="JAVRFJ010000004">
    <property type="protein sequence ID" value="MDT0567147.1"/>
    <property type="molecule type" value="Genomic_DNA"/>
</dbReference>
<accession>A0ABU2YS49</accession>
<reference evidence="1" key="1">
    <citation type="submission" date="2024-05" db="EMBL/GenBank/DDBJ databases">
        <title>30 novel species of actinomycetes from the DSMZ collection.</title>
        <authorList>
            <person name="Nouioui I."/>
        </authorList>
    </citation>
    <scope>NUCLEOTIDE SEQUENCE</scope>
    <source>
        <strain evidence="1">DSM 3412</strain>
    </source>
</reference>
<comment type="caution">
    <text evidence="1">The sequence shown here is derived from an EMBL/GenBank/DDBJ whole genome shotgun (WGS) entry which is preliminary data.</text>
</comment>
<evidence type="ECO:0000313" key="1">
    <source>
        <dbReference type="EMBL" id="MDT0567147.1"/>
    </source>
</evidence>
<sequence>MSVLAKLLELTAATSQDRDGEDEIVMSRVGGVQFFPTSGTVSMREGTTEELDIFVPIFGGDVQLALHEIDRGSGMPASLVGTVSLKADEAGRGKVRKQFHGAGALYELTYVVN</sequence>
<organism evidence="1 2">
    <name type="scientific">Streptomyces gottesmaniae</name>
    <dbReference type="NCBI Taxonomy" id="3075518"/>
    <lineage>
        <taxon>Bacteria</taxon>
        <taxon>Bacillati</taxon>
        <taxon>Actinomycetota</taxon>
        <taxon>Actinomycetes</taxon>
        <taxon>Kitasatosporales</taxon>
        <taxon>Streptomycetaceae</taxon>
        <taxon>Streptomyces</taxon>
    </lineage>
</organism>
<gene>
    <name evidence="1" type="ORF">RM704_06660</name>
</gene>
<name>A0ABU2YS49_9ACTN</name>
<proteinExistence type="predicted"/>